<dbReference type="InterPro" id="IPR036388">
    <property type="entry name" value="WH-like_DNA-bd_sf"/>
</dbReference>
<proteinExistence type="inferred from homology"/>
<evidence type="ECO:0000313" key="5">
    <source>
        <dbReference type="EMBL" id="EPF17282.1"/>
    </source>
</evidence>
<comment type="caution">
    <text evidence="5">The sequence shown here is derived from an EMBL/GenBank/DDBJ whole genome shotgun (WGS) entry which is preliminary data.</text>
</comment>
<dbReference type="InterPro" id="IPR036390">
    <property type="entry name" value="WH_DNA-bd_sf"/>
</dbReference>
<dbReference type="EMBL" id="ATDT01000014">
    <property type="protein sequence ID" value="EPF17282.1"/>
    <property type="molecule type" value="Genomic_DNA"/>
</dbReference>
<evidence type="ECO:0000256" key="1">
    <source>
        <dbReference type="ARBA" id="ARBA00009437"/>
    </source>
</evidence>
<keyword evidence="3" id="KW-0804">Transcription</keyword>
<keyword evidence="2" id="KW-0805">Transcription regulation</keyword>
<dbReference type="HOGENOM" id="CLU_1044855_0_0_6"/>
<comment type="similarity">
    <text evidence="1">Belongs to the LysR transcriptional regulatory family.</text>
</comment>
<dbReference type="Gene3D" id="1.10.10.10">
    <property type="entry name" value="Winged helix-like DNA-binding domain superfamily/Winged helix DNA-binding domain"/>
    <property type="match status" value="1"/>
</dbReference>
<evidence type="ECO:0000256" key="3">
    <source>
        <dbReference type="ARBA" id="ARBA00023163"/>
    </source>
</evidence>
<dbReference type="PANTHER" id="PTHR30126">
    <property type="entry name" value="HTH-TYPE TRANSCRIPTIONAL REGULATOR"/>
    <property type="match status" value="1"/>
</dbReference>
<organism evidence="5 6">
    <name type="scientific">Cedecea davisae DSM 4568</name>
    <dbReference type="NCBI Taxonomy" id="566551"/>
    <lineage>
        <taxon>Bacteria</taxon>
        <taxon>Pseudomonadati</taxon>
        <taxon>Pseudomonadota</taxon>
        <taxon>Gammaproteobacteria</taxon>
        <taxon>Enterobacterales</taxon>
        <taxon>Enterobacteriaceae</taxon>
        <taxon>Cedecea</taxon>
    </lineage>
</organism>
<accession>S3JAV7</accession>
<dbReference type="GO" id="GO:0003700">
    <property type="term" value="F:DNA-binding transcription factor activity"/>
    <property type="evidence" value="ECO:0007669"/>
    <property type="project" value="InterPro"/>
</dbReference>
<dbReference type="InterPro" id="IPR000847">
    <property type="entry name" value="LysR_HTH_N"/>
</dbReference>
<name>S3JAV7_9ENTR</name>
<dbReference type="SUPFAM" id="SSF46785">
    <property type="entry name" value="Winged helix' DNA-binding domain"/>
    <property type="match status" value="1"/>
</dbReference>
<dbReference type="AlphaFoldDB" id="S3JAV7"/>
<feature type="domain" description="HTH lysR-type" evidence="4">
    <location>
        <begin position="22"/>
        <end position="74"/>
    </location>
</feature>
<reference evidence="5 6" key="1">
    <citation type="submission" date="2013-04" db="EMBL/GenBank/DDBJ databases">
        <authorList>
            <person name="Weinstock G."/>
            <person name="Sodergren E."/>
            <person name="Lobos E.A."/>
            <person name="Fulton L."/>
            <person name="Fulton R."/>
            <person name="Courtney L."/>
            <person name="Fronick C."/>
            <person name="O'Laughlin M."/>
            <person name="Godfrey J."/>
            <person name="Wilson R.M."/>
            <person name="Miner T."/>
            <person name="Farmer C."/>
            <person name="Delehaunty K."/>
            <person name="Cordes M."/>
            <person name="Minx P."/>
            <person name="Tomlinson C."/>
            <person name="Chen J."/>
            <person name="Wollam A."/>
            <person name="Pepin K.H."/>
            <person name="Palsikar V.B."/>
            <person name="Zhang X."/>
            <person name="Suruliraj S."/>
            <person name="Perna N.T."/>
            <person name="Plunkett G."/>
            <person name="Warren W."/>
            <person name="Mitreva M."/>
            <person name="Mardis E.R."/>
            <person name="Wilson R.K."/>
        </authorList>
    </citation>
    <scope>NUCLEOTIDE SEQUENCE [LARGE SCALE GENOMIC DNA]</scope>
    <source>
        <strain evidence="5 6">DSM 4568</strain>
    </source>
</reference>
<protein>
    <submittedName>
        <fullName evidence="5">Transcriptional regulator, LysR family</fullName>
    </submittedName>
</protein>
<dbReference type="PANTHER" id="PTHR30126:SF22">
    <property type="entry name" value="HTH-TYPE TRANSCRIPTIONAL REGULATOR YHAJ-RELATED"/>
    <property type="match status" value="1"/>
</dbReference>
<sequence>MKYYRSSSFIKTEINMLISKPLRVFITLYQEKRLKAAADKLCLTVPPVTRMLKLTEEWLGERLFVIERNGLSPTSAADCLYQKVFPLYSAMLEFEHPWHKKGFRISSPNAGRTVIADLLTMMSSSLPESTDIRFSRGMHSDDDIFISIEPSMVLPNFETFRTDLTMELHYAMQGDDDWLKKPLLCEAVIESLPGFQRVIDELKQCGHCGVTRRIDNAIILESIFTNGEGLLFRKPIKAKDECRTLPFVLHVPFYIYTNKVSMNNNHHRFLEILKKTLS</sequence>
<dbReference type="STRING" id="566551.HMPREF0201_02038"/>
<evidence type="ECO:0000313" key="6">
    <source>
        <dbReference type="Proteomes" id="UP000014585"/>
    </source>
</evidence>
<dbReference type="PATRIC" id="fig|566551.4.peg.1873"/>
<gene>
    <name evidence="5" type="ORF">HMPREF0201_02038</name>
</gene>
<evidence type="ECO:0000259" key="4">
    <source>
        <dbReference type="PROSITE" id="PS50931"/>
    </source>
</evidence>
<dbReference type="Pfam" id="PF00126">
    <property type="entry name" value="HTH_1"/>
    <property type="match status" value="1"/>
</dbReference>
<evidence type="ECO:0000256" key="2">
    <source>
        <dbReference type="ARBA" id="ARBA00023015"/>
    </source>
</evidence>
<dbReference type="Proteomes" id="UP000014585">
    <property type="component" value="Unassembled WGS sequence"/>
</dbReference>
<dbReference type="PROSITE" id="PS50931">
    <property type="entry name" value="HTH_LYSR"/>
    <property type="match status" value="1"/>
</dbReference>
<dbReference type="GO" id="GO:0000976">
    <property type="term" value="F:transcription cis-regulatory region binding"/>
    <property type="evidence" value="ECO:0007669"/>
    <property type="project" value="TreeGrafter"/>
</dbReference>